<organism evidence="2 3">
    <name type="scientific">Elysia marginata</name>
    <dbReference type="NCBI Taxonomy" id="1093978"/>
    <lineage>
        <taxon>Eukaryota</taxon>
        <taxon>Metazoa</taxon>
        <taxon>Spiralia</taxon>
        <taxon>Lophotrochozoa</taxon>
        <taxon>Mollusca</taxon>
        <taxon>Gastropoda</taxon>
        <taxon>Heterobranchia</taxon>
        <taxon>Euthyneura</taxon>
        <taxon>Panpulmonata</taxon>
        <taxon>Sacoglossa</taxon>
        <taxon>Placobranchoidea</taxon>
        <taxon>Plakobranchidae</taxon>
        <taxon>Elysia</taxon>
    </lineage>
</organism>
<reference evidence="2 3" key="1">
    <citation type="journal article" date="2021" name="Elife">
        <title>Chloroplast acquisition without the gene transfer in kleptoplastic sea slugs, Plakobranchus ocellatus.</title>
        <authorList>
            <person name="Maeda T."/>
            <person name="Takahashi S."/>
            <person name="Yoshida T."/>
            <person name="Shimamura S."/>
            <person name="Takaki Y."/>
            <person name="Nagai Y."/>
            <person name="Toyoda A."/>
            <person name="Suzuki Y."/>
            <person name="Arimoto A."/>
            <person name="Ishii H."/>
            <person name="Satoh N."/>
            <person name="Nishiyama T."/>
            <person name="Hasebe M."/>
            <person name="Maruyama T."/>
            <person name="Minagawa J."/>
            <person name="Obokata J."/>
            <person name="Shigenobu S."/>
        </authorList>
    </citation>
    <scope>NUCLEOTIDE SEQUENCE [LARGE SCALE GENOMIC DNA]</scope>
</reference>
<evidence type="ECO:0000313" key="3">
    <source>
        <dbReference type="Proteomes" id="UP000762676"/>
    </source>
</evidence>
<dbReference type="Proteomes" id="UP000762676">
    <property type="component" value="Unassembled WGS sequence"/>
</dbReference>
<name>A0AAV4H1M0_9GAST</name>
<dbReference type="AlphaFoldDB" id="A0AAV4H1M0"/>
<feature type="region of interest" description="Disordered" evidence="1">
    <location>
        <begin position="1"/>
        <end position="51"/>
    </location>
</feature>
<comment type="caution">
    <text evidence="2">The sequence shown here is derived from an EMBL/GenBank/DDBJ whole genome shotgun (WGS) entry which is preliminary data.</text>
</comment>
<accession>A0AAV4H1M0</accession>
<evidence type="ECO:0000313" key="2">
    <source>
        <dbReference type="EMBL" id="GFR91481.1"/>
    </source>
</evidence>
<sequence>MVEAEADRDIRCTTTPKKKLSTSSTRTSSSPRAARLVNARPFDATMDHDSRIRQQPHHITILNINCSFCRKKKPTESKKPLINMMQGIKKHCSGML</sequence>
<feature type="compositionally biased region" description="Basic and acidic residues" evidence="1">
    <location>
        <begin position="1"/>
        <end position="11"/>
    </location>
</feature>
<keyword evidence="3" id="KW-1185">Reference proteome</keyword>
<gene>
    <name evidence="2" type="ORF">ElyMa_000844200</name>
</gene>
<feature type="compositionally biased region" description="Low complexity" evidence="1">
    <location>
        <begin position="21"/>
        <end position="36"/>
    </location>
</feature>
<dbReference type="EMBL" id="BMAT01001737">
    <property type="protein sequence ID" value="GFR91481.1"/>
    <property type="molecule type" value="Genomic_DNA"/>
</dbReference>
<protein>
    <submittedName>
        <fullName evidence="2">Uncharacterized protein</fullName>
    </submittedName>
</protein>
<proteinExistence type="predicted"/>
<evidence type="ECO:0000256" key="1">
    <source>
        <dbReference type="SAM" id="MobiDB-lite"/>
    </source>
</evidence>